<dbReference type="Pfam" id="PF04359">
    <property type="entry name" value="DUF493"/>
    <property type="match status" value="1"/>
</dbReference>
<accession>E6VYF2</accession>
<dbReference type="STRING" id="643562.Daes_1703"/>
<gene>
    <name evidence="1" type="ordered locus">Daes_1703</name>
</gene>
<evidence type="ECO:0000313" key="2">
    <source>
        <dbReference type="Proteomes" id="UP000002191"/>
    </source>
</evidence>
<dbReference type="Gene3D" id="3.30.70.260">
    <property type="match status" value="1"/>
</dbReference>
<dbReference type="RefSeq" id="WP_013514631.1">
    <property type="nucleotide sequence ID" value="NC_014844.1"/>
</dbReference>
<dbReference type="HOGENOM" id="CLU_175559_0_0_7"/>
<dbReference type="InterPro" id="IPR007454">
    <property type="entry name" value="UPF0250_YbeD-like"/>
</dbReference>
<dbReference type="InterPro" id="IPR027471">
    <property type="entry name" value="YbeD-like_sf"/>
</dbReference>
<sequence length="86" mass="9668">MTDNHDTFEQVLDEHHQWPCPYAFKFIVPTENLPLLTALFDGQSLTMRESKGGKYTSVTLESTMCSGKSVMETYRKAAEIPGLLAL</sequence>
<proteinExistence type="predicted"/>
<dbReference type="EMBL" id="CP002431">
    <property type="protein sequence ID" value="ADU62715.1"/>
    <property type="molecule type" value="Genomic_DNA"/>
</dbReference>
<dbReference type="eggNOG" id="COG2921">
    <property type="taxonomic scope" value="Bacteria"/>
</dbReference>
<dbReference type="Proteomes" id="UP000002191">
    <property type="component" value="Chromosome"/>
</dbReference>
<name>E6VYF2_PSEA9</name>
<reference evidence="2" key="1">
    <citation type="submission" date="2010-12" db="EMBL/GenBank/DDBJ databases">
        <title>Complete sequence of Desulfovibrio aespoeensis Aspo-2.</title>
        <authorList>
            <consortium name="US DOE Joint Genome Institute"/>
            <person name="Lucas S."/>
            <person name="Copeland A."/>
            <person name="Lapidus A."/>
            <person name="Cheng J.-F."/>
            <person name="Goodwin L."/>
            <person name="Pitluck S."/>
            <person name="Chertkov O."/>
            <person name="Misra M."/>
            <person name="Detter J.C."/>
            <person name="Han C."/>
            <person name="Tapia R."/>
            <person name="Land M."/>
            <person name="Hauser L."/>
            <person name="Kyrpides N."/>
            <person name="Ivanova N."/>
            <person name="Ovchinnikova G."/>
            <person name="Pedersen K."/>
            <person name="Jagevall S."/>
            <person name="Hazen T."/>
            <person name="Woyke T."/>
        </authorList>
    </citation>
    <scope>NUCLEOTIDE SEQUENCE [LARGE SCALE GENOMIC DNA]</scope>
    <source>
        <strain evidence="2">ATCC 700646 / DSM 10631 / Aspo-2</strain>
    </source>
</reference>
<dbReference type="OrthoDB" id="5616097at2"/>
<evidence type="ECO:0008006" key="3">
    <source>
        <dbReference type="Google" id="ProtNLM"/>
    </source>
</evidence>
<organism evidence="1 2">
    <name type="scientific">Pseudodesulfovibrio aespoeensis (strain ATCC 700646 / DSM 10631 / Aspo-2)</name>
    <name type="common">Desulfovibrio aespoeensis</name>
    <dbReference type="NCBI Taxonomy" id="643562"/>
    <lineage>
        <taxon>Bacteria</taxon>
        <taxon>Pseudomonadati</taxon>
        <taxon>Thermodesulfobacteriota</taxon>
        <taxon>Desulfovibrionia</taxon>
        <taxon>Desulfovibrionales</taxon>
        <taxon>Desulfovibrionaceae</taxon>
    </lineage>
</organism>
<evidence type="ECO:0000313" key="1">
    <source>
        <dbReference type="EMBL" id="ADU62715.1"/>
    </source>
</evidence>
<dbReference type="KEGG" id="das:Daes_1703"/>
<dbReference type="SUPFAM" id="SSF117991">
    <property type="entry name" value="YbeD/HP0495-like"/>
    <property type="match status" value="1"/>
</dbReference>
<keyword evidence="2" id="KW-1185">Reference proteome</keyword>
<dbReference type="AlphaFoldDB" id="E6VYF2"/>
<reference evidence="1 2" key="2">
    <citation type="journal article" date="2014" name="Genome Announc.">
        <title>Complete Genome Sequence of the Subsurface, Mesophilic Sulfate-Reducing Bacterium Desulfovibrio aespoeensis Aspo-2.</title>
        <authorList>
            <person name="Pedersen K."/>
            <person name="Bengtsson A."/>
            <person name="Edlund J."/>
            <person name="Rabe L."/>
            <person name="Hazen T."/>
            <person name="Chakraborty R."/>
            <person name="Goodwin L."/>
            <person name="Shapiro N."/>
        </authorList>
    </citation>
    <scope>NUCLEOTIDE SEQUENCE [LARGE SCALE GENOMIC DNA]</scope>
    <source>
        <strain evidence="2">ATCC 700646 / DSM 10631 / Aspo-2</strain>
    </source>
</reference>
<protein>
    <recommendedName>
        <fullName evidence="3">DUF493 domain-containing protein</fullName>
    </recommendedName>
</protein>